<dbReference type="Pfam" id="PF13556">
    <property type="entry name" value="HTH_30"/>
    <property type="match status" value="1"/>
</dbReference>
<evidence type="ECO:0000313" key="2">
    <source>
        <dbReference type="EMBL" id="MBU3865663.1"/>
    </source>
</evidence>
<dbReference type="PANTHER" id="PTHR33744:SF1">
    <property type="entry name" value="DNA-BINDING TRANSCRIPTIONAL ACTIVATOR ADER"/>
    <property type="match status" value="1"/>
</dbReference>
<sequence>MLLALARASAWQPVVERVSRLTEETLGEPAVVAVGPGATEIDQVARAFREAEEVVDAIGPGTPHRPFHVPSDIGLPELLYALRDDIRVQKYVEHQLGRLIEYDERHAGDLLSTLRHYLAAGDKSIAAEQIGLSRQAFYQRLHTIERLLGRDLESGAQRTQLHVAVTALDTLTAAGAGGWGA</sequence>
<proteinExistence type="predicted"/>
<gene>
    <name evidence="2" type="ORF">KN815_16730</name>
</gene>
<dbReference type="Proteomes" id="UP000720508">
    <property type="component" value="Unassembled WGS sequence"/>
</dbReference>
<dbReference type="EMBL" id="JAHLEM010000169">
    <property type="protein sequence ID" value="MBU3865663.1"/>
    <property type="molecule type" value="Genomic_DNA"/>
</dbReference>
<keyword evidence="3" id="KW-1185">Reference proteome</keyword>
<dbReference type="RefSeq" id="WP_216342730.1">
    <property type="nucleotide sequence ID" value="NZ_JAHLEM010000169.1"/>
</dbReference>
<feature type="domain" description="PucR C-terminal helix-turn-helix" evidence="1">
    <location>
        <begin position="110"/>
        <end position="166"/>
    </location>
</feature>
<dbReference type="PANTHER" id="PTHR33744">
    <property type="entry name" value="CARBOHYDRATE DIACID REGULATOR"/>
    <property type="match status" value="1"/>
</dbReference>
<dbReference type="InterPro" id="IPR051448">
    <property type="entry name" value="CdaR-like_regulators"/>
</dbReference>
<accession>A0ABS6CFK5</accession>
<organism evidence="2 3">
    <name type="scientific">Streptomyces niphimycinicus</name>
    <dbReference type="NCBI Taxonomy" id="2842201"/>
    <lineage>
        <taxon>Bacteria</taxon>
        <taxon>Bacillati</taxon>
        <taxon>Actinomycetota</taxon>
        <taxon>Actinomycetes</taxon>
        <taxon>Kitasatosporales</taxon>
        <taxon>Streptomycetaceae</taxon>
        <taxon>Streptomyces</taxon>
    </lineage>
</organism>
<name>A0ABS6CFK5_9ACTN</name>
<evidence type="ECO:0000259" key="1">
    <source>
        <dbReference type="Pfam" id="PF13556"/>
    </source>
</evidence>
<dbReference type="InterPro" id="IPR025736">
    <property type="entry name" value="PucR_C-HTH_dom"/>
</dbReference>
<protein>
    <submittedName>
        <fullName evidence="2">Helix-turn-helix domain-containing protein</fullName>
    </submittedName>
</protein>
<evidence type="ECO:0000313" key="3">
    <source>
        <dbReference type="Proteomes" id="UP000720508"/>
    </source>
</evidence>
<comment type="caution">
    <text evidence="2">The sequence shown here is derived from an EMBL/GenBank/DDBJ whole genome shotgun (WGS) entry which is preliminary data.</text>
</comment>
<reference evidence="2 3" key="1">
    <citation type="submission" date="2021-06" db="EMBL/GenBank/DDBJ databases">
        <authorList>
            <person name="Pan X."/>
        </authorList>
    </citation>
    <scope>NUCLEOTIDE SEQUENCE [LARGE SCALE GENOMIC DNA]</scope>
    <source>
        <strain evidence="2 3">4503</strain>
    </source>
</reference>